<evidence type="ECO:0000313" key="3">
    <source>
        <dbReference type="EMBL" id="OMJ69519.1"/>
    </source>
</evidence>
<keyword evidence="4" id="KW-1185">Reference proteome</keyword>
<evidence type="ECO:0000313" key="4">
    <source>
        <dbReference type="Proteomes" id="UP000187209"/>
    </source>
</evidence>
<protein>
    <submittedName>
        <fullName evidence="3">Uncharacterized protein</fullName>
    </submittedName>
</protein>
<feature type="compositionally biased region" description="Basic residues" evidence="2">
    <location>
        <begin position="348"/>
        <end position="360"/>
    </location>
</feature>
<name>A0A1R2AYB6_9CILI</name>
<feature type="coiled-coil region" evidence="1">
    <location>
        <begin position="168"/>
        <end position="223"/>
    </location>
</feature>
<dbReference type="EMBL" id="MPUH01001189">
    <property type="protein sequence ID" value="OMJ69519.1"/>
    <property type="molecule type" value="Genomic_DNA"/>
</dbReference>
<accession>A0A1R2AYB6</accession>
<evidence type="ECO:0000256" key="2">
    <source>
        <dbReference type="SAM" id="MobiDB-lite"/>
    </source>
</evidence>
<organism evidence="3 4">
    <name type="scientific">Stentor coeruleus</name>
    <dbReference type="NCBI Taxonomy" id="5963"/>
    <lineage>
        <taxon>Eukaryota</taxon>
        <taxon>Sar</taxon>
        <taxon>Alveolata</taxon>
        <taxon>Ciliophora</taxon>
        <taxon>Postciliodesmatophora</taxon>
        <taxon>Heterotrichea</taxon>
        <taxon>Heterotrichida</taxon>
        <taxon>Stentoridae</taxon>
        <taxon>Stentor</taxon>
    </lineage>
</organism>
<feature type="region of interest" description="Disordered" evidence="2">
    <location>
        <begin position="311"/>
        <end position="360"/>
    </location>
</feature>
<comment type="caution">
    <text evidence="3">The sequence shown here is derived from an EMBL/GenBank/DDBJ whole genome shotgun (WGS) entry which is preliminary data.</text>
</comment>
<evidence type="ECO:0000256" key="1">
    <source>
        <dbReference type="SAM" id="Coils"/>
    </source>
</evidence>
<sequence length="360" mass="42664">MERQELNSSDEAAMWEEFDNYPINLQQKLVKLSKKNKKEDKSLNNPPKIEHKTMILSSELHKLNSEYRVEKLNKTLERIRQANEEGVKQIKIVIHNQTKKELKGTMMNIHRQFQQEFYMLKKDKESMFEELSAKIRAFNTLAEYFVHQNFIEEEYSICDFESLGKDSFEEEKERIKELKKLIDLANIRFEAIKTLNTAYKEEAADALKRVDNVNEEINKIRVTHNLAKKNLENIIGNREKEVLNDVQIIRSEYEDFKNRIMQEMHLRTLLEERQKLFIKNLYGELKNAKTILQNPTLRMKTYEKIRETLTPTPVEPNLPKILPSQLSTKDGDSRPVYSPFEPLSNRSTKSHRRTKSSFKP</sequence>
<keyword evidence="1" id="KW-0175">Coiled coil</keyword>
<dbReference type="Proteomes" id="UP000187209">
    <property type="component" value="Unassembled WGS sequence"/>
</dbReference>
<dbReference type="AlphaFoldDB" id="A0A1R2AYB6"/>
<proteinExistence type="predicted"/>
<reference evidence="3 4" key="1">
    <citation type="submission" date="2016-11" db="EMBL/GenBank/DDBJ databases">
        <title>The macronuclear genome of Stentor coeruleus: a giant cell with tiny introns.</title>
        <authorList>
            <person name="Slabodnick M."/>
            <person name="Ruby J.G."/>
            <person name="Reiff S.B."/>
            <person name="Swart E.C."/>
            <person name="Gosai S."/>
            <person name="Prabakaran S."/>
            <person name="Witkowska E."/>
            <person name="Larue G.E."/>
            <person name="Fisher S."/>
            <person name="Freeman R.M."/>
            <person name="Gunawardena J."/>
            <person name="Chu W."/>
            <person name="Stover N.A."/>
            <person name="Gregory B.D."/>
            <person name="Nowacki M."/>
            <person name="Derisi J."/>
            <person name="Roy S.W."/>
            <person name="Marshall W.F."/>
            <person name="Sood P."/>
        </authorList>
    </citation>
    <scope>NUCLEOTIDE SEQUENCE [LARGE SCALE GENOMIC DNA]</scope>
    <source>
        <strain evidence="3">WM001</strain>
    </source>
</reference>
<gene>
    <name evidence="3" type="ORF">SteCoe_32750</name>
</gene>